<dbReference type="Pfam" id="PF01844">
    <property type="entry name" value="HNH"/>
    <property type="match status" value="1"/>
</dbReference>
<protein>
    <submittedName>
        <fullName evidence="3">DUF222 domain-containing protein</fullName>
    </submittedName>
</protein>
<name>A0ABV9LEJ1_9ACTN</name>
<evidence type="ECO:0000256" key="1">
    <source>
        <dbReference type="ARBA" id="ARBA00023450"/>
    </source>
</evidence>
<feature type="domain" description="HNH nuclease" evidence="2">
    <location>
        <begin position="302"/>
        <end position="354"/>
    </location>
</feature>
<sequence length="391" mass="41506">MCSGGLCSGDVLDDVAALVAERNRIDARLARRVRAAELSQAPERDGLTSMASWLRGHCRLSTAEASRLVRNGRALEHLPALAEAHDAGLVSAEQVAVAARAVTPERLTAAAAAGVDLAVIDAVLTGVAVEQSHADLVQVVQHYCNALDPDGPEPDPTEGRSLTLAKHADGSLSFRGHLDAVGGERLQTALEAHVQADRPAGDERTRAQRLGDALVQVADNALASGSLPTLRGHRPQIAVAINVADLADPHGRPNAGRMGFGATISAARARWLACDGAVSRVVFGPDGAPLDLGRERRLVSRHIRRAAELRDGGCVFAGCGAPTWWCDVHHLVHWIDGGDTSLDNAALLCERHHTKVHHGFRVERQPDGRWRTWRPDGTEITTPAPLLAPAA</sequence>
<dbReference type="InterPro" id="IPR002711">
    <property type="entry name" value="HNH"/>
</dbReference>
<dbReference type="SMART" id="SM00507">
    <property type="entry name" value="HNHc"/>
    <property type="match status" value="1"/>
</dbReference>
<accession>A0ABV9LEJ1</accession>
<dbReference type="CDD" id="cd00085">
    <property type="entry name" value="HNHc"/>
    <property type="match status" value="1"/>
</dbReference>
<organism evidence="3 4">
    <name type="scientific">Geodermatophilus arenarius</name>
    <dbReference type="NCBI Taxonomy" id="1137990"/>
    <lineage>
        <taxon>Bacteria</taxon>
        <taxon>Bacillati</taxon>
        <taxon>Actinomycetota</taxon>
        <taxon>Actinomycetes</taxon>
        <taxon>Geodermatophilales</taxon>
        <taxon>Geodermatophilaceae</taxon>
        <taxon>Geodermatophilus</taxon>
    </lineage>
</organism>
<comment type="caution">
    <text evidence="3">The sequence shown here is derived from an EMBL/GenBank/DDBJ whole genome shotgun (WGS) entry which is preliminary data.</text>
</comment>
<keyword evidence="4" id="KW-1185">Reference proteome</keyword>
<dbReference type="Pfam" id="PF02720">
    <property type="entry name" value="DUF222"/>
    <property type="match status" value="1"/>
</dbReference>
<evidence type="ECO:0000313" key="4">
    <source>
        <dbReference type="Proteomes" id="UP001596025"/>
    </source>
</evidence>
<dbReference type="RefSeq" id="WP_387986524.1">
    <property type="nucleotide sequence ID" value="NZ_JBHSGR010000002.1"/>
</dbReference>
<dbReference type="InterPro" id="IPR003615">
    <property type="entry name" value="HNH_nuc"/>
</dbReference>
<gene>
    <name evidence="3" type="ORF">ACFO3M_03760</name>
</gene>
<reference evidence="4" key="1">
    <citation type="journal article" date="2019" name="Int. J. Syst. Evol. Microbiol.">
        <title>The Global Catalogue of Microorganisms (GCM) 10K type strain sequencing project: providing services to taxonomists for standard genome sequencing and annotation.</title>
        <authorList>
            <consortium name="The Broad Institute Genomics Platform"/>
            <consortium name="The Broad Institute Genome Sequencing Center for Infectious Disease"/>
            <person name="Wu L."/>
            <person name="Ma J."/>
        </authorList>
    </citation>
    <scope>NUCLEOTIDE SEQUENCE [LARGE SCALE GENOMIC DNA]</scope>
    <source>
        <strain evidence="4">CCUG 62763</strain>
    </source>
</reference>
<dbReference type="Gene3D" id="1.10.30.50">
    <property type="match status" value="1"/>
</dbReference>
<evidence type="ECO:0000313" key="3">
    <source>
        <dbReference type="EMBL" id="MFC4692499.1"/>
    </source>
</evidence>
<dbReference type="InterPro" id="IPR003870">
    <property type="entry name" value="DUF222"/>
</dbReference>
<dbReference type="EMBL" id="JBHSGR010000002">
    <property type="protein sequence ID" value="MFC4692499.1"/>
    <property type="molecule type" value="Genomic_DNA"/>
</dbReference>
<comment type="similarity">
    <text evidence="1">Belongs to the Rv1128c/1148c/1588c/1702c/1945/3466 family.</text>
</comment>
<dbReference type="Proteomes" id="UP001596025">
    <property type="component" value="Unassembled WGS sequence"/>
</dbReference>
<proteinExistence type="inferred from homology"/>
<evidence type="ECO:0000259" key="2">
    <source>
        <dbReference type="SMART" id="SM00507"/>
    </source>
</evidence>